<name>A0A7X0JC53_9SPHN</name>
<protein>
    <submittedName>
        <fullName evidence="2">Putative aspartyl protease</fullName>
    </submittedName>
</protein>
<dbReference type="SUPFAM" id="SSF50630">
    <property type="entry name" value="Acid proteases"/>
    <property type="match status" value="2"/>
</dbReference>
<dbReference type="GO" id="GO:0004190">
    <property type="term" value="F:aspartic-type endopeptidase activity"/>
    <property type="evidence" value="ECO:0007669"/>
    <property type="project" value="InterPro"/>
</dbReference>
<dbReference type="AlphaFoldDB" id="A0A7X0JC53"/>
<dbReference type="EMBL" id="JACHBT010000008">
    <property type="protein sequence ID" value="MBB6504868.1"/>
    <property type="molecule type" value="Genomic_DNA"/>
</dbReference>
<gene>
    <name evidence="2" type="ORF">F4693_001845</name>
</gene>
<feature type="signal peptide" evidence="1">
    <location>
        <begin position="1"/>
        <end position="18"/>
    </location>
</feature>
<dbReference type="PROSITE" id="PS00141">
    <property type="entry name" value="ASP_PROTEASE"/>
    <property type="match status" value="2"/>
</dbReference>
<sequence>MERIFALLLACAALPATAQDTPPPVPPTAPVGDDLAFLNQEDRMTVPVRIDDAGPYPFIVDSGAQRSVISRQLATRLALPAGPTVRMTTITGTSTVATVVIPSLSVSTLGARRVEAPALDAQDMGALGILGIDAMQDHALTIDFDQQRMTVAPAIGVKPPRPEPGEIVVRAKSLFGQLVVTNATVAGRRVRVVLDTGTSVSIGNLALRRLLARRGAGTPIVFTSVTGDSITTDYAAVPMLTLGSATIRSLPVGFADARPFAAFGLEGKPALLLGMDVLRLFRRVHIDFARRELRLLLPRDTGRARVL</sequence>
<reference evidence="2 3" key="1">
    <citation type="submission" date="2020-08" db="EMBL/GenBank/DDBJ databases">
        <title>The Agave Microbiome: Exploring the role of microbial communities in plant adaptations to desert environments.</title>
        <authorList>
            <person name="Partida-Martinez L.P."/>
        </authorList>
    </citation>
    <scope>NUCLEOTIDE SEQUENCE [LARGE SCALE GENOMIC DNA]</scope>
    <source>
        <strain evidence="2 3">AS3.13</strain>
    </source>
</reference>
<proteinExistence type="predicted"/>
<evidence type="ECO:0000313" key="2">
    <source>
        <dbReference type="EMBL" id="MBB6504868.1"/>
    </source>
</evidence>
<dbReference type="Proteomes" id="UP000522313">
    <property type="component" value="Unassembled WGS sequence"/>
</dbReference>
<dbReference type="InterPro" id="IPR001969">
    <property type="entry name" value="Aspartic_peptidase_AS"/>
</dbReference>
<accession>A0A7X0JC53</accession>
<evidence type="ECO:0000256" key="1">
    <source>
        <dbReference type="SAM" id="SignalP"/>
    </source>
</evidence>
<keyword evidence="2" id="KW-0378">Hydrolase</keyword>
<dbReference type="Gene3D" id="2.40.70.10">
    <property type="entry name" value="Acid Proteases"/>
    <property type="match status" value="2"/>
</dbReference>
<dbReference type="InterPro" id="IPR034122">
    <property type="entry name" value="Retropepsin-like_bacterial"/>
</dbReference>
<dbReference type="InterPro" id="IPR021109">
    <property type="entry name" value="Peptidase_aspartic_dom_sf"/>
</dbReference>
<organism evidence="2 3">
    <name type="scientific">Sphingomonas endophytica</name>
    <dbReference type="NCBI Taxonomy" id="869719"/>
    <lineage>
        <taxon>Bacteria</taxon>
        <taxon>Pseudomonadati</taxon>
        <taxon>Pseudomonadota</taxon>
        <taxon>Alphaproteobacteria</taxon>
        <taxon>Sphingomonadales</taxon>
        <taxon>Sphingomonadaceae</taxon>
        <taxon>Sphingomonas</taxon>
    </lineage>
</organism>
<feature type="chain" id="PRO_5030860893" evidence="1">
    <location>
        <begin position="19"/>
        <end position="307"/>
    </location>
</feature>
<keyword evidence="1" id="KW-0732">Signal</keyword>
<dbReference type="GO" id="GO:0006508">
    <property type="term" value="P:proteolysis"/>
    <property type="evidence" value="ECO:0007669"/>
    <property type="project" value="UniProtKB-KW"/>
</dbReference>
<dbReference type="RefSeq" id="WP_184505347.1">
    <property type="nucleotide sequence ID" value="NZ_JACHBT010000008.1"/>
</dbReference>
<dbReference type="CDD" id="cd05483">
    <property type="entry name" value="retropepsin_like_bacteria"/>
    <property type="match status" value="1"/>
</dbReference>
<reference evidence="2 3" key="2">
    <citation type="submission" date="2020-08" db="EMBL/GenBank/DDBJ databases">
        <authorList>
            <person name="Partida-Martinez L."/>
            <person name="Huntemann M."/>
            <person name="Clum A."/>
            <person name="Wang J."/>
            <person name="Palaniappan K."/>
            <person name="Ritter S."/>
            <person name="Chen I.-M."/>
            <person name="Stamatis D."/>
            <person name="Reddy T."/>
            <person name="O'Malley R."/>
            <person name="Daum C."/>
            <person name="Shapiro N."/>
            <person name="Ivanova N."/>
            <person name="Kyrpides N."/>
            <person name="Woyke T."/>
        </authorList>
    </citation>
    <scope>NUCLEOTIDE SEQUENCE [LARGE SCALE GENOMIC DNA]</scope>
    <source>
        <strain evidence="2 3">AS3.13</strain>
    </source>
</reference>
<evidence type="ECO:0000313" key="3">
    <source>
        <dbReference type="Proteomes" id="UP000522313"/>
    </source>
</evidence>
<comment type="caution">
    <text evidence="2">The sequence shown here is derived from an EMBL/GenBank/DDBJ whole genome shotgun (WGS) entry which is preliminary data.</text>
</comment>
<keyword evidence="2" id="KW-0645">Protease</keyword>
<dbReference type="Pfam" id="PF13650">
    <property type="entry name" value="Asp_protease_2"/>
    <property type="match status" value="2"/>
</dbReference>